<dbReference type="AlphaFoldDB" id="A0A7F5RIC3"/>
<evidence type="ECO:0000313" key="7">
    <source>
        <dbReference type="RefSeq" id="XP_025835752.1"/>
    </source>
</evidence>
<dbReference type="PANTHER" id="PTHR11785">
    <property type="entry name" value="AMINO ACID TRANSPORTER"/>
    <property type="match status" value="1"/>
</dbReference>
<evidence type="ECO:0000256" key="2">
    <source>
        <dbReference type="ARBA" id="ARBA00022692"/>
    </source>
</evidence>
<organism evidence="6 7">
    <name type="scientific">Agrilus planipennis</name>
    <name type="common">Emerald ash borer</name>
    <name type="synonym">Agrilus marcopoli</name>
    <dbReference type="NCBI Taxonomy" id="224129"/>
    <lineage>
        <taxon>Eukaryota</taxon>
        <taxon>Metazoa</taxon>
        <taxon>Ecdysozoa</taxon>
        <taxon>Arthropoda</taxon>
        <taxon>Hexapoda</taxon>
        <taxon>Insecta</taxon>
        <taxon>Pterygota</taxon>
        <taxon>Neoptera</taxon>
        <taxon>Endopterygota</taxon>
        <taxon>Coleoptera</taxon>
        <taxon>Polyphaga</taxon>
        <taxon>Elateriformia</taxon>
        <taxon>Buprestoidea</taxon>
        <taxon>Buprestidae</taxon>
        <taxon>Agrilinae</taxon>
        <taxon>Agrilus</taxon>
    </lineage>
</organism>
<evidence type="ECO:0000256" key="1">
    <source>
        <dbReference type="ARBA" id="ARBA00004141"/>
    </source>
</evidence>
<keyword evidence="6" id="KW-1185">Reference proteome</keyword>
<reference evidence="7" key="1">
    <citation type="submission" date="2025-08" db="UniProtKB">
        <authorList>
            <consortium name="RefSeq"/>
        </authorList>
    </citation>
    <scope>IDENTIFICATION</scope>
    <source>
        <tissue evidence="7">Entire body</tissue>
    </source>
</reference>
<dbReference type="KEGG" id="apln:108742877"/>
<dbReference type="InterPro" id="IPR002293">
    <property type="entry name" value="AA/rel_permease1"/>
</dbReference>
<dbReference type="OrthoDB" id="10062876at2759"/>
<proteinExistence type="predicted"/>
<dbReference type="FunFam" id="1.20.1740.10:FF:000095">
    <property type="entry name" value="B(0,+)-type amino acid transporter 1-like"/>
    <property type="match status" value="1"/>
</dbReference>
<feature type="transmembrane region" description="Helical" evidence="5">
    <location>
        <begin position="178"/>
        <end position="198"/>
    </location>
</feature>
<feature type="transmembrane region" description="Helical" evidence="5">
    <location>
        <begin position="204"/>
        <end position="220"/>
    </location>
</feature>
<gene>
    <name evidence="7" type="primary">LOC108742877</name>
</gene>
<protein>
    <submittedName>
        <fullName evidence="7">Y+L amino acid transporter 2-like</fullName>
    </submittedName>
</protein>
<evidence type="ECO:0000256" key="5">
    <source>
        <dbReference type="SAM" id="Phobius"/>
    </source>
</evidence>
<keyword evidence="3 5" id="KW-1133">Transmembrane helix</keyword>
<dbReference type="Pfam" id="PF13520">
    <property type="entry name" value="AA_permease_2"/>
    <property type="match status" value="1"/>
</dbReference>
<accession>A0A7F5RIC3</accession>
<feature type="transmembrane region" description="Helical" evidence="5">
    <location>
        <begin position="46"/>
        <end position="65"/>
    </location>
</feature>
<sequence>MKKWEEKLQGVKNSRRLRRKKVYIEGHTEHFEDAFKGKYSPTDISLAFYSGLFAFGGWNYLNFVTEELKDPYKNLPRAIWIALPIVTGVYVLANVAYFVVLSKEEILNSPAVAVSFGVKTFGNFYWVVPIFVALSTFGGVNGVLFTSGRLFLVGSQEGHLPELFSFIHVKRMTPVPSLIFTCVTSLCMLFVSDIFILINYYSQILWLSIAASIAGMLWLRHTQPKMVRPIRVNTIIPVLFIACCLFLVIFPIPSYPMNTVVSLAITLSGIPVYYLCVKQAKPKFYHRFMKKLTVSIQCALEIILPDEIGHKLSDA</sequence>
<dbReference type="RefSeq" id="XP_025835752.1">
    <property type="nucleotide sequence ID" value="XM_025979967.1"/>
</dbReference>
<keyword evidence="2 5" id="KW-0812">Transmembrane</keyword>
<evidence type="ECO:0000256" key="4">
    <source>
        <dbReference type="ARBA" id="ARBA00023136"/>
    </source>
</evidence>
<feature type="transmembrane region" description="Helical" evidence="5">
    <location>
        <begin position="77"/>
        <end position="100"/>
    </location>
</feature>
<feature type="transmembrane region" description="Helical" evidence="5">
    <location>
        <begin position="259"/>
        <end position="277"/>
    </location>
</feature>
<name>A0A7F5RIC3_AGRPL</name>
<dbReference type="InterPro" id="IPR050598">
    <property type="entry name" value="AminoAcid_Transporter"/>
</dbReference>
<dbReference type="InParanoid" id="A0A7F5RIC3"/>
<dbReference type="Gene3D" id="1.20.1740.10">
    <property type="entry name" value="Amino acid/polyamine transporter I"/>
    <property type="match status" value="1"/>
</dbReference>
<feature type="transmembrane region" description="Helical" evidence="5">
    <location>
        <begin position="232"/>
        <end position="253"/>
    </location>
</feature>
<dbReference type="PANTHER" id="PTHR11785:SF528">
    <property type="entry name" value="AMINO ACID TRANSPORTER PROTEIN JHI-21"/>
    <property type="match status" value="1"/>
</dbReference>
<keyword evidence="4 5" id="KW-0472">Membrane</keyword>
<feature type="transmembrane region" description="Helical" evidence="5">
    <location>
        <begin position="124"/>
        <end position="145"/>
    </location>
</feature>
<evidence type="ECO:0000256" key="3">
    <source>
        <dbReference type="ARBA" id="ARBA00022989"/>
    </source>
</evidence>
<dbReference type="GO" id="GO:0015179">
    <property type="term" value="F:L-amino acid transmembrane transporter activity"/>
    <property type="evidence" value="ECO:0007669"/>
    <property type="project" value="TreeGrafter"/>
</dbReference>
<dbReference type="GeneID" id="108742877"/>
<evidence type="ECO:0000313" key="6">
    <source>
        <dbReference type="Proteomes" id="UP000192223"/>
    </source>
</evidence>
<comment type="subcellular location">
    <subcellularLocation>
        <location evidence="1">Membrane</location>
        <topology evidence="1">Multi-pass membrane protein</topology>
    </subcellularLocation>
</comment>
<dbReference type="Proteomes" id="UP000192223">
    <property type="component" value="Unplaced"/>
</dbReference>
<dbReference type="GO" id="GO:0016020">
    <property type="term" value="C:membrane"/>
    <property type="evidence" value="ECO:0007669"/>
    <property type="project" value="UniProtKB-SubCell"/>
</dbReference>